<proteinExistence type="predicted"/>
<reference evidence="2" key="1">
    <citation type="journal article" date="2017" name="Plant J.">
        <title>The pomegranate (Punica granatum L.) genome and the genomics of punicalagin biosynthesis.</title>
        <authorList>
            <person name="Qin G."/>
            <person name="Xu C."/>
            <person name="Ming R."/>
            <person name="Tang H."/>
            <person name="Guyot R."/>
            <person name="Kramer E.M."/>
            <person name="Hu Y."/>
            <person name="Yi X."/>
            <person name="Qi Y."/>
            <person name="Xu X."/>
            <person name="Gao Z."/>
            <person name="Pan H."/>
            <person name="Jian J."/>
            <person name="Tian Y."/>
            <person name="Yue Z."/>
            <person name="Xu Y."/>
        </authorList>
    </citation>
    <scope>NUCLEOTIDE SEQUENCE [LARGE SCALE GENOMIC DNA]</scope>
    <source>
        <strain evidence="2">cv. Dabenzi</strain>
    </source>
</reference>
<gene>
    <name evidence="1" type="ORF">CDL15_Pgr021226</name>
</gene>
<accession>A0A218WPY8</accession>
<protein>
    <submittedName>
        <fullName evidence="1">Uncharacterized protein</fullName>
    </submittedName>
</protein>
<name>A0A218WPY8_PUNGR</name>
<sequence>MLQFWVKWSNSDQLLNLSFYLKLSYSIEISRSPLQISPNSFSSQIHYRKLDKEITRFLQAMRQTACSEE</sequence>
<comment type="caution">
    <text evidence="1">The sequence shown here is derived from an EMBL/GenBank/DDBJ whole genome shotgun (WGS) entry which is preliminary data.</text>
</comment>
<evidence type="ECO:0000313" key="1">
    <source>
        <dbReference type="EMBL" id="OWM74875.1"/>
    </source>
</evidence>
<evidence type="ECO:0000313" key="2">
    <source>
        <dbReference type="Proteomes" id="UP000197138"/>
    </source>
</evidence>
<dbReference type="AlphaFoldDB" id="A0A218WPY8"/>
<dbReference type="EMBL" id="MTKT01003414">
    <property type="protein sequence ID" value="OWM74875.1"/>
    <property type="molecule type" value="Genomic_DNA"/>
</dbReference>
<dbReference type="Proteomes" id="UP000197138">
    <property type="component" value="Unassembled WGS sequence"/>
</dbReference>
<organism evidence="1 2">
    <name type="scientific">Punica granatum</name>
    <name type="common">Pomegranate</name>
    <dbReference type="NCBI Taxonomy" id="22663"/>
    <lineage>
        <taxon>Eukaryota</taxon>
        <taxon>Viridiplantae</taxon>
        <taxon>Streptophyta</taxon>
        <taxon>Embryophyta</taxon>
        <taxon>Tracheophyta</taxon>
        <taxon>Spermatophyta</taxon>
        <taxon>Magnoliopsida</taxon>
        <taxon>eudicotyledons</taxon>
        <taxon>Gunneridae</taxon>
        <taxon>Pentapetalae</taxon>
        <taxon>rosids</taxon>
        <taxon>malvids</taxon>
        <taxon>Myrtales</taxon>
        <taxon>Lythraceae</taxon>
        <taxon>Punica</taxon>
    </lineage>
</organism>